<evidence type="ECO:0000256" key="1">
    <source>
        <dbReference type="ARBA" id="ARBA00001936"/>
    </source>
</evidence>
<keyword evidence="5 16" id="KW-0436">Ligase</keyword>
<keyword evidence="10 16" id="KW-0067">ATP-binding</keyword>
<name>A0A2I7TF35_BACVE</name>
<keyword evidence="4 16" id="KW-0055">Arginine biosynthesis</keyword>
<dbReference type="FunFam" id="3.40.50.20:FF:000001">
    <property type="entry name" value="Carbamoyl-phosphate synthase large chain"/>
    <property type="match status" value="2"/>
</dbReference>
<feature type="binding site" evidence="16">
    <location>
        <position position="210"/>
    </location>
    <ligand>
        <name>ATP</name>
        <dbReference type="ChEBI" id="CHEBI:30616"/>
        <label>1</label>
    </ligand>
</feature>
<dbReference type="InterPro" id="IPR005480">
    <property type="entry name" value="CPSase_lsu_oligo"/>
</dbReference>
<dbReference type="InterPro" id="IPR016185">
    <property type="entry name" value="PreATP-grasp_dom_sf"/>
</dbReference>
<dbReference type="PROSITE" id="PS51855">
    <property type="entry name" value="MGS"/>
    <property type="match status" value="1"/>
</dbReference>
<dbReference type="Pfam" id="PF25596">
    <property type="entry name" value="CPSase_L_D1"/>
    <property type="match status" value="2"/>
</dbReference>
<dbReference type="Gene3D" id="1.10.1030.10">
    <property type="entry name" value="Carbamoyl-phosphate synthetase, large subunit oligomerisation domain"/>
    <property type="match status" value="1"/>
</dbReference>
<feature type="binding site" evidence="16">
    <location>
        <position position="242"/>
    </location>
    <ligand>
        <name>ATP</name>
        <dbReference type="ChEBI" id="CHEBI:30616"/>
        <label>1</label>
    </ligand>
</feature>
<dbReference type="UniPathway" id="UPA00068">
    <property type="reaction ID" value="UER00171"/>
</dbReference>
<evidence type="ECO:0000256" key="4">
    <source>
        <dbReference type="ARBA" id="ARBA00022571"/>
    </source>
</evidence>
<feature type="binding site" evidence="16">
    <location>
        <position position="298"/>
    </location>
    <ligand>
        <name>Mg(2+)</name>
        <dbReference type="ChEBI" id="CHEBI:18420"/>
        <label>2</label>
    </ligand>
</feature>
<feature type="binding site" evidence="16">
    <location>
        <position position="835"/>
    </location>
    <ligand>
        <name>ATP</name>
        <dbReference type="ChEBI" id="CHEBI:30616"/>
        <label>2</label>
    </ligand>
</feature>
<feature type="binding site" evidence="16">
    <location>
        <position position="298"/>
    </location>
    <ligand>
        <name>Mg(2+)</name>
        <dbReference type="ChEBI" id="CHEBI:18420"/>
        <label>1</label>
    </ligand>
</feature>
<feature type="binding site" evidence="16">
    <location>
        <position position="215"/>
    </location>
    <ligand>
        <name>ATP</name>
        <dbReference type="ChEBI" id="CHEBI:30616"/>
        <label>1</label>
    </ligand>
</feature>
<organism evidence="17 18">
    <name type="scientific">Bacillus velezensis</name>
    <dbReference type="NCBI Taxonomy" id="492670"/>
    <lineage>
        <taxon>Bacteria</taxon>
        <taxon>Bacillati</taxon>
        <taxon>Bacillota</taxon>
        <taxon>Bacilli</taxon>
        <taxon>Bacillales</taxon>
        <taxon>Bacillaceae</taxon>
        <taxon>Bacillus</taxon>
        <taxon>Bacillus amyloliquefaciens group</taxon>
    </lineage>
</organism>
<evidence type="ECO:0000256" key="9">
    <source>
        <dbReference type="ARBA" id="ARBA00022741"/>
    </source>
</evidence>
<dbReference type="PROSITE" id="PS00867">
    <property type="entry name" value="CPSASE_2"/>
    <property type="match status" value="2"/>
</dbReference>
<dbReference type="SUPFAM" id="SSF56059">
    <property type="entry name" value="Glutathione synthetase ATP-binding domain-like"/>
    <property type="match status" value="2"/>
</dbReference>
<comment type="pathway">
    <text evidence="16">Pyrimidine metabolism; UMP biosynthesis via de novo pathway; (S)-dihydroorotate from bicarbonate: step 1/3.</text>
</comment>
<dbReference type="GO" id="GO:0004087">
    <property type="term" value="F:carbamoyl-phosphate synthase (ammonia) activity"/>
    <property type="evidence" value="ECO:0007669"/>
    <property type="project" value="UniProtKB-EC"/>
</dbReference>
<dbReference type="InterPro" id="IPR013815">
    <property type="entry name" value="ATP_grasp_subdomain_1"/>
</dbReference>
<dbReference type="EC" id="6.3.4.16" evidence="16"/>
<dbReference type="FunFam" id="3.30.470.20:FF:000026">
    <property type="entry name" value="Carbamoyl-phosphate synthase large chain"/>
    <property type="match status" value="1"/>
</dbReference>
<comment type="pathway">
    <text evidence="2 16">Amino-acid biosynthesis; L-arginine biosynthesis; carbamoyl phosphate from bicarbonate: step 1/1.</text>
</comment>
<dbReference type="GO" id="GO:0044205">
    <property type="term" value="P:'de novo' UMP biosynthetic process"/>
    <property type="evidence" value="ECO:0007669"/>
    <property type="project" value="UniProtKB-UniRule"/>
</dbReference>
<keyword evidence="11" id="KW-0460">Magnesium</keyword>
<dbReference type="SUPFAM" id="SSF48108">
    <property type="entry name" value="Carbamoyl phosphate synthetase, large subunit connection domain"/>
    <property type="match status" value="1"/>
</dbReference>
<evidence type="ECO:0000256" key="8">
    <source>
        <dbReference type="ARBA" id="ARBA00022737"/>
    </source>
</evidence>
<keyword evidence="12 16" id="KW-0665">Pyrimidine biosynthesis</keyword>
<dbReference type="Pfam" id="PF02786">
    <property type="entry name" value="CPSase_L_D2"/>
    <property type="match status" value="2"/>
</dbReference>
<dbReference type="RefSeq" id="WP_025649578.1">
    <property type="nucleotide sequence ID" value="NZ_AP024501.1"/>
</dbReference>
<evidence type="ECO:0000313" key="18">
    <source>
        <dbReference type="Proteomes" id="UP000587477"/>
    </source>
</evidence>
<keyword evidence="8 16" id="KW-0677">Repeat</keyword>
<comment type="subunit">
    <text evidence="16">Composed of two chains; the small (or glutamine) chain promotes the hydrolysis of glutamine to ammonia, which is used by the large (or ammonia) chain to synthesize carbamoyl phosphate. Tetramer of heterodimers (alpha,beta)4.</text>
</comment>
<evidence type="ECO:0000313" key="17">
    <source>
        <dbReference type="EMBL" id="QOY25599.1"/>
    </source>
</evidence>
<comment type="function">
    <text evidence="16">Large subunit of the glutamine-dependent carbamoyl phosphate synthetase (CPSase). CPSase catalyzes the formation of carbamoyl phosphate from the ammonia moiety of glutamine, carbonate, and phosphate donated by ATP, constituting the first step of 2 biosynthetic pathways, one leading to arginine and/or urea and the other to pyrimidine nucleotides. The large subunit (synthetase) binds the substrates ammonia (free or transferred from glutamine from the small subunit), hydrogencarbonate and ATP and carries out an ATP-coupled ligase reaction, activating hydrogencarbonate by forming carboxy phosphate which reacts with ammonia to form carbamoyl phosphate.</text>
</comment>
<feature type="binding site" evidence="16">
    <location>
        <position position="129"/>
    </location>
    <ligand>
        <name>ATP</name>
        <dbReference type="ChEBI" id="CHEBI:30616"/>
        <label>1</label>
    </ligand>
</feature>
<feature type="binding site" evidence="16">
    <location>
        <position position="300"/>
    </location>
    <ligand>
        <name>Mn(2+)</name>
        <dbReference type="ChEBI" id="CHEBI:29035"/>
        <label>2</label>
    </ligand>
</feature>
<evidence type="ECO:0000256" key="13">
    <source>
        <dbReference type="ARBA" id="ARBA00023211"/>
    </source>
</evidence>
<feature type="binding site" evidence="16">
    <location>
        <position position="298"/>
    </location>
    <ligand>
        <name>Mn(2+)</name>
        <dbReference type="ChEBI" id="CHEBI:29035"/>
        <label>1</label>
    </ligand>
</feature>
<keyword evidence="9 16" id="KW-0547">Nucleotide-binding</keyword>
<feature type="binding site" evidence="16">
    <location>
        <position position="748"/>
    </location>
    <ligand>
        <name>ATP</name>
        <dbReference type="ChEBI" id="CHEBI:30616"/>
        <label>2</label>
    </ligand>
</feature>
<feature type="binding site" evidence="16">
    <location>
        <position position="822"/>
    </location>
    <ligand>
        <name>Mn(2+)</name>
        <dbReference type="ChEBI" id="CHEBI:29035"/>
        <label>3</label>
    </ligand>
</feature>
<comment type="cofactor">
    <cofactor evidence="1">
        <name>Mn(2+)</name>
        <dbReference type="ChEBI" id="CHEBI:29035"/>
    </cofactor>
</comment>
<dbReference type="GO" id="GO:0005737">
    <property type="term" value="C:cytoplasm"/>
    <property type="evidence" value="ECO:0007669"/>
    <property type="project" value="TreeGrafter"/>
</dbReference>
<dbReference type="GO" id="GO:0046872">
    <property type="term" value="F:metal ion binding"/>
    <property type="evidence" value="ECO:0007669"/>
    <property type="project" value="UniProtKB-KW"/>
</dbReference>
<evidence type="ECO:0000256" key="10">
    <source>
        <dbReference type="ARBA" id="ARBA00022840"/>
    </source>
</evidence>
<dbReference type="InterPro" id="IPR058047">
    <property type="entry name" value="CPSase_preATP-grasp"/>
</dbReference>
<dbReference type="InterPro" id="IPR011607">
    <property type="entry name" value="MGS-like_dom"/>
</dbReference>
<dbReference type="InterPro" id="IPR011761">
    <property type="entry name" value="ATP-grasp"/>
</dbReference>
<dbReference type="Gene3D" id="3.30.1490.20">
    <property type="entry name" value="ATP-grasp fold, A domain"/>
    <property type="match status" value="1"/>
</dbReference>
<feature type="binding site" evidence="16">
    <location>
        <position position="835"/>
    </location>
    <ligand>
        <name>Mg(2+)</name>
        <dbReference type="ChEBI" id="CHEBI:18420"/>
        <label>3</label>
    </ligand>
</feature>
<dbReference type="GO" id="GO:0004088">
    <property type="term" value="F:carbamoyl-phosphate synthase (glutamine-hydrolyzing) activity"/>
    <property type="evidence" value="ECO:0007669"/>
    <property type="project" value="UniProtKB-UniRule"/>
</dbReference>
<feature type="binding site" evidence="16">
    <location>
        <position position="835"/>
    </location>
    <ligand>
        <name>Mn(2+)</name>
        <dbReference type="ChEBI" id="CHEBI:29035"/>
        <label>3</label>
    </ligand>
</feature>
<dbReference type="UniPathway" id="UPA00070">
    <property type="reaction ID" value="UER00115"/>
</dbReference>
<dbReference type="Gene3D" id="3.40.50.20">
    <property type="match status" value="2"/>
</dbReference>
<feature type="binding site" evidence="16">
    <location>
        <position position="176"/>
    </location>
    <ligand>
        <name>ATP</name>
        <dbReference type="ChEBI" id="CHEBI:30616"/>
        <label>1</label>
    </ligand>
</feature>
<dbReference type="AlphaFoldDB" id="A0A2I7TF35"/>
<dbReference type="PANTHER" id="PTHR11405">
    <property type="entry name" value="CARBAMOYLTRANSFERASE FAMILY MEMBER"/>
    <property type="match status" value="1"/>
</dbReference>
<feature type="binding site" evidence="16">
    <location>
        <position position="780"/>
    </location>
    <ligand>
        <name>ATP</name>
        <dbReference type="ChEBI" id="CHEBI:30616"/>
        <label>2</label>
    </ligand>
</feature>
<dbReference type="PROSITE" id="PS00866">
    <property type="entry name" value="CPSASE_1"/>
    <property type="match status" value="2"/>
</dbReference>
<feature type="binding site" evidence="16">
    <location>
        <position position="175"/>
    </location>
    <ligand>
        <name>ATP</name>
        <dbReference type="ChEBI" id="CHEBI:30616"/>
        <label>1</label>
    </ligand>
</feature>
<dbReference type="InterPro" id="IPR036897">
    <property type="entry name" value="CarbamoylP_synth_lsu_oligo_sf"/>
</dbReference>
<proteinExistence type="inferred from homology"/>
<feature type="binding site" evidence="16">
    <location>
        <position position="837"/>
    </location>
    <ligand>
        <name>Mg(2+)</name>
        <dbReference type="ChEBI" id="CHEBI:18420"/>
        <label>4</label>
    </ligand>
</feature>
<reference evidence="18" key="1">
    <citation type="submission" date="2020-10" db="EMBL/GenBank/DDBJ databases">
        <title>Complete genome sequence of Bacillus velezensis NST6.</title>
        <authorList>
            <person name="Choi J."/>
        </authorList>
    </citation>
    <scope>NUCLEOTIDE SEQUENCE [LARGE SCALE GENOMIC DNA]</scope>
    <source>
        <strain evidence="18">NST6</strain>
    </source>
</reference>
<evidence type="ECO:0000256" key="11">
    <source>
        <dbReference type="ARBA" id="ARBA00022842"/>
    </source>
</evidence>
<feature type="binding site" evidence="16">
    <location>
        <position position="837"/>
    </location>
    <ligand>
        <name>Mn(2+)</name>
        <dbReference type="ChEBI" id="CHEBI:29035"/>
        <label>4</label>
    </ligand>
</feature>
<feature type="binding site" evidence="16">
    <location>
        <position position="781"/>
    </location>
    <ligand>
        <name>ATP</name>
        <dbReference type="ChEBI" id="CHEBI:30616"/>
        <label>2</label>
    </ligand>
</feature>
<keyword evidence="6 16" id="KW-0028">Amino-acid biosynthesis</keyword>
<comment type="caution">
    <text evidence="16">Lacks conserved residue(s) required for the propagation of feature annotation.</text>
</comment>
<evidence type="ECO:0000256" key="7">
    <source>
        <dbReference type="ARBA" id="ARBA00022723"/>
    </source>
</evidence>
<protein>
    <recommendedName>
        <fullName evidence="16">Carbamoyl phosphate synthase large chain</fullName>
        <ecNumber evidence="16">6.3.4.16</ecNumber>
        <ecNumber evidence="16">6.3.5.5</ecNumber>
    </recommendedName>
    <alternativeName>
        <fullName evidence="16">Carbamoyl phosphate synthetase ammonia chain</fullName>
    </alternativeName>
</protein>
<feature type="binding site" evidence="16">
    <location>
        <position position="298"/>
    </location>
    <ligand>
        <name>ATP</name>
        <dbReference type="ChEBI" id="CHEBI:30616"/>
        <label>1</label>
    </ligand>
</feature>
<evidence type="ECO:0000256" key="6">
    <source>
        <dbReference type="ARBA" id="ARBA00022605"/>
    </source>
</evidence>
<feature type="binding site" evidence="16">
    <location>
        <position position="822"/>
    </location>
    <ligand>
        <name>ATP</name>
        <dbReference type="ChEBI" id="CHEBI:30616"/>
        <label>2</label>
    </ligand>
</feature>
<evidence type="ECO:0000256" key="12">
    <source>
        <dbReference type="ARBA" id="ARBA00022975"/>
    </source>
</evidence>
<feature type="region of interest" description="Carboxyphosphate synthetic domain" evidence="16">
    <location>
        <begin position="1"/>
        <end position="401"/>
    </location>
</feature>
<dbReference type="SMART" id="SM01096">
    <property type="entry name" value="CPSase_L_D3"/>
    <property type="match status" value="1"/>
</dbReference>
<dbReference type="EMBL" id="CP063687">
    <property type="protein sequence ID" value="QOY25599.1"/>
    <property type="molecule type" value="Genomic_DNA"/>
</dbReference>
<feature type="binding site" evidence="16">
    <location>
        <position position="835"/>
    </location>
    <ligand>
        <name>Mg(2+)</name>
        <dbReference type="ChEBI" id="CHEBI:18420"/>
        <label>4</label>
    </ligand>
</feature>
<evidence type="ECO:0000256" key="2">
    <source>
        <dbReference type="ARBA" id="ARBA00005077"/>
    </source>
</evidence>
<feature type="region of interest" description="Allosteric domain" evidence="16">
    <location>
        <begin position="930"/>
        <end position="1031"/>
    </location>
</feature>
<feature type="binding site" evidence="16">
    <location>
        <position position="208"/>
    </location>
    <ligand>
        <name>ATP</name>
        <dbReference type="ChEBI" id="CHEBI:30616"/>
        <label>1</label>
    </ligand>
</feature>
<evidence type="ECO:0000256" key="3">
    <source>
        <dbReference type="ARBA" id="ARBA00009799"/>
    </source>
</evidence>
<dbReference type="NCBIfam" id="NF003671">
    <property type="entry name" value="PRK05294.1"/>
    <property type="match status" value="1"/>
</dbReference>
<feature type="binding site" evidence="16">
    <location>
        <position position="779"/>
    </location>
    <ligand>
        <name>ATP</name>
        <dbReference type="ChEBI" id="CHEBI:30616"/>
        <label>2</label>
    </ligand>
</feature>
<dbReference type="EC" id="6.3.5.5" evidence="16"/>
<accession>A0A2I7TF35</accession>
<evidence type="ECO:0000256" key="5">
    <source>
        <dbReference type="ARBA" id="ARBA00022598"/>
    </source>
</evidence>
<dbReference type="NCBIfam" id="TIGR01369">
    <property type="entry name" value="CPSaseII_lrg"/>
    <property type="match status" value="1"/>
</dbReference>
<accession>A0A2D3DM26</accession>
<keyword evidence="7" id="KW-0479">Metal-binding</keyword>
<comment type="similarity">
    <text evidence="3 16">Belongs to the CarB family.</text>
</comment>
<dbReference type="InterPro" id="IPR006275">
    <property type="entry name" value="CPSase_lsu"/>
</dbReference>
<feature type="binding site" evidence="16">
    <location>
        <position position="284"/>
    </location>
    <ligand>
        <name>ATP</name>
        <dbReference type="ChEBI" id="CHEBI:30616"/>
        <label>1</label>
    </ligand>
</feature>
<feature type="binding site" evidence="16">
    <location>
        <position position="711"/>
    </location>
    <ligand>
        <name>ATP</name>
        <dbReference type="ChEBI" id="CHEBI:30616"/>
        <label>2</label>
    </ligand>
</feature>
<feature type="binding site" evidence="16">
    <location>
        <position position="822"/>
    </location>
    <ligand>
        <name>Mg(2+)</name>
        <dbReference type="ChEBI" id="CHEBI:18420"/>
        <label>3</label>
    </ligand>
</feature>
<dbReference type="GO" id="GO:0006541">
    <property type="term" value="P:glutamine metabolic process"/>
    <property type="evidence" value="ECO:0007669"/>
    <property type="project" value="TreeGrafter"/>
</dbReference>
<comment type="catalytic activity">
    <reaction evidence="15 16">
        <text>hydrogencarbonate + L-glutamine + 2 ATP + H2O = carbamoyl phosphate + L-glutamate + 2 ADP + phosphate + 2 H(+)</text>
        <dbReference type="Rhea" id="RHEA:18633"/>
        <dbReference type="ChEBI" id="CHEBI:15377"/>
        <dbReference type="ChEBI" id="CHEBI:15378"/>
        <dbReference type="ChEBI" id="CHEBI:17544"/>
        <dbReference type="ChEBI" id="CHEBI:29985"/>
        <dbReference type="ChEBI" id="CHEBI:30616"/>
        <dbReference type="ChEBI" id="CHEBI:43474"/>
        <dbReference type="ChEBI" id="CHEBI:58228"/>
        <dbReference type="ChEBI" id="CHEBI:58359"/>
        <dbReference type="ChEBI" id="CHEBI:456216"/>
        <dbReference type="EC" id="6.3.5.5"/>
    </reaction>
</comment>
<dbReference type="FunFam" id="3.30.470.20:FF:000001">
    <property type="entry name" value="Carbamoyl-phosphate synthase large chain"/>
    <property type="match status" value="1"/>
</dbReference>
<feature type="binding site" evidence="16">
    <location>
        <position position="243"/>
    </location>
    <ligand>
        <name>ATP</name>
        <dbReference type="ChEBI" id="CHEBI:30616"/>
        <label>1</label>
    </ligand>
</feature>
<dbReference type="Gene3D" id="3.30.470.20">
    <property type="entry name" value="ATP-grasp fold, B domain"/>
    <property type="match status" value="2"/>
</dbReference>
<feature type="binding site" evidence="16">
    <location>
        <position position="300"/>
    </location>
    <ligand>
        <name>Mg(2+)</name>
        <dbReference type="ChEBI" id="CHEBI:18420"/>
        <label>2</label>
    </ligand>
</feature>
<comment type="cofactor">
    <cofactor evidence="16">
        <name>Mg(2+)</name>
        <dbReference type="ChEBI" id="CHEBI:18420"/>
    </cofactor>
    <cofactor evidence="16">
        <name>Mn(2+)</name>
        <dbReference type="ChEBI" id="CHEBI:29035"/>
    </cofactor>
    <text evidence="16">Binds 4 Mg(2+) or Mn(2+) ions per subunit.</text>
</comment>
<feature type="binding site" evidence="16">
    <location>
        <position position="750"/>
    </location>
    <ligand>
        <name>ATP</name>
        <dbReference type="ChEBI" id="CHEBI:30616"/>
        <label>2</label>
    </ligand>
</feature>
<feature type="binding site" evidence="16">
    <location>
        <position position="284"/>
    </location>
    <ligand>
        <name>Mn(2+)</name>
        <dbReference type="ChEBI" id="CHEBI:29035"/>
        <label>1</label>
    </ligand>
</feature>
<feature type="binding site" evidence="16">
    <location>
        <position position="169"/>
    </location>
    <ligand>
        <name>ATP</name>
        <dbReference type="ChEBI" id="CHEBI:30616"/>
        <label>1</label>
    </ligand>
</feature>
<evidence type="ECO:0000256" key="14">
    <source>
        <dbReference type="ARBA" id="ARBA00047359"/>
    </source>
</evidence>
<gene>
    <name evidence="17" type="primary">carB_2</name>
    <name evidence="16" type="synonym">carB</name>
    <name evidence="17" type="ORF">BACVE_000528</name>
</gene>
<feature type="binding site" evidence="16">
    <location>
        <position position="298"/>
    </location>
    <ligand>
        <name>Mn(2+)</name>
        <dbReference type="ChEBI" id="CHEBI:29035"/>
        <label>2</label>
    </ligand>
</feature>
<dbReference type="PROSITE" id="PS50975">
    <property type="entry name" value="ATP_GRASP"/>
    <property type="match status" value="2"/>
</dbReference>
<dbReference type="PANTHER" id="PTHR11405:SF53">
    <property type="entry name" value="CARBAMOYL-PHOSPHATE SYNTHASE [AMMONIA], MITOCHONDRIAL"/>
    <property type="match status" value="1"/>
</dbReference>
<dbReference type="GO" id="GO:0005524">
    <property type="term" value="F:ATP binding"/>
    <property type="evidence" value="ECO:0007669"/>
    <property type="project" value="UniProtKB-UniRule"/>
</dbReference>
<dbReference type="FunFam" id="1.10.1030.10:FF:000002">
    <property type="entry name" value="Carbamoyl-phosphate synthase large chain"/>
    <property type="match status" value="1"/>
</dbReference>
<dbReference type="SUPFAM" id="SSF52440">
    <property type="entry name" value="PreATP-grasp domain"/>
    <property type="match status" value="2"/>
</dbReference>
<dbReference type="InterPro" id="IPR005479">
    <property type="entry name" value="CPAse_ATP-bd"/>
</dbReference>
<evidence type="ECO:0000256" key="15">
    <source>
        <dbReference type="ARBA" id="ARBA00048816"/>
    </source>
</evidence>
<dbReference type="HAMAP" id="MF_01210_B">
    <property type="entry name" value="CPSase_L_chain_B"/>
    <property type="match status" value="1"/>
</dbReference>
<feature type="binding site" evidence="16">
    <location>
        <position position="782"/>
    </location>
    <ligand>
        <name>ATP</name>
        <dbReference type="ChEBI" id="CHEBI:30616"/>
        <label>2</label>
    </ligand>
</feature>
<feature type="binding site" evidence="16">
    <location>
        <position position="284"/>
    </location>
    <ligand>
        <name>Mg(2+)</name>
        <dbReference type="ChEBI" id="CHEBI:18420"/>
        <label>1</label>
    </ligand>
</feature>
<feature type="binding site" evidence="16">
    <location>
        <position position="241"/>
    </location>
    <ligand>
        <name>ATP</name>
        <dbReference type="ChEBI" id="CHEBI:30616"/>
        <label>1</label>
    </ligand>
</feature>
<dbReference type="GO" id="GO:0006526">
    <property type="term" value="P:L-arginine biosynthetic process"/>
    <property type="evidence" value="ECO:0007669"/>
    <property type="project" value="UniProtKB-UniRule"/>
</dbReference>
<sequence>MPKDTTISSILVIGSGPIIIGQAAEFDYSGTQGCMALKEEGYRVILVNNNPATIMTDEAFADEIYFEPLTTDSIEAIIEKEKPDGLLANLGGQTALNLAVKLEEAGVLKKHHVKLLGTSVETIQKGEDREQFRALMKELDQPVPESEIVDNEEDALRFAESIGFPVILRPAYTLGGKGGGIAKTKEAFQTLIKQALLASPISQCLVEKSIAGFKEIEYEVMRDSNHTCITVCNMENIDPVGVHTGDSIVVAPSQTLTDEEYQMLRSASLAIISALDVVGGCNIQFALDPFSKQYYVIEVNPRVSRSSALASKATGYPIAKMAAKLAVGYTLDELKNPLTGSTYASFEPALDYVIVKFPRWPFDKFKHADRTLGTKMKATGEVMAIERNMEAAIQKAAASLELKTIGTRLPELGGCTINQLWELAVTPDDRRFFVVMELLSRGETIEDIHAKTKIDPFFLHVFRNIITLENKLMEEGDHLSVPLLKQAKVKGFTDVMIASLTGKTEEDIRALRKKTGIVPSFKIVDTCAAEFDAKTNYFYSTYLGESDGDISRKEKKRALIIGSGPIRIGQGVEFDYSAVHGVLTLQKLGYETIMINNNPETVSTDYEIADRLYFEPLTTEHILNVAEHENIDFAIVQFGGQTAINAAEPLEKAGIPLLGTSFETLDALEDRDLFYQLLDDLDLKHAKGETAYSKEEATEKASRIGYPVLIRPSYVIGGMGMIIVDSEAQMSELLENEAGMPYPILIDQYITGKELEIDLISDGHEVFVPTYTEHIERAGVHSGDSFAILPGPSVTPDMQRNIKEAAEKIAVKLAFKGIMNIQFVIDDKGDILVLEVNPRASRTVPVVSKVMGVPMIPLAARLLAGASLKDIKPEVQNQHGTAVKFPVFSSHAIQDVDVKPGPEMKSTGEGMCVAFDAESALKKIYAHVWEKKGSIYLEGCDAELERQAQEAGFTVCKDAFPAWAERKDKAVHINFNHSEEARKQRIEAMTHGVTVFTEPETVKAFLESGSGKPQPVSLKDLYQKEVASCTQ</sequence>
<keyword evidence="13" id="KW-0464">Manganese</keyword>
<comment type="catalytic activity">
    <reaction evidence="14 16">
        <text>hydrogencarbonate + NH4(+) + 2 ATP = carbamoyl phosphate + 2 ADP + phosphate + 2 H(+)</text>
        <dbReference type="Rhea" id="RHEA:18029"/>
        <dbReference type="ChEBI" id="CHEBI:15378"/>
        <dbReference type="ChEBI" id="CHEBI:17544"/>
        <dbReference type="ChEBI" id="CHEBI:28938"/>
        <dbReference type="ChEBI" id="CHEBI:30616"/>
        <dbReference type="ChEBI" id="CHEBI:43474"/>
        <dbReference type="ChEBI" id="CHEBI:58228"/>
        <dbReference type="ChEBI" id="CHEBI:456216"/>
        <dbReference type="EC" id="6.3.4.16"/>
    </reaction>
</comment>
<dbReference type="STRING" id="1155777.BANAU_1030"/>
<comment type="domain">
    <text evidence="16">The large subunit is composed of 2 ATP-grasp domains that are involved in binding the 2 ATP molecules needed for carbamoyl phosphate synthesis. The N-terminal ATP-grasp domain (referred to as the carboxyphosphate synthetic component) catalyzes the ATP-dependent phosphorylation of hydrogencarbonate to carboxyphosphate and the subsequent nucleophilic attack by ammonia to form a carbamate intermediate. The C-terminal ATP-grasp domain (referred to as the carbamoyl phosphate synthetic component) then catalyzes the phosphorylation of carbamate with the second ATP to form the end product carbamoyl phosphate. The reactive and unstable enzyme intermediates are sequentially channeled from one active site to the next through the interior of the protein over a distance of at least 96 A.</text>
</comment>
<feature type="binding site" evidence="16">
    <location>
        <position position="754"/>
    </location>
    <ligand>
        <name>ATP</name>
        <dbReference type="ChEBI" id="CHEBI:30616"/>
        <label>2</label>
    </ligand>
</feature>
<dbReference type="Proteomes" id="UP000587477">
    <property type="component" value="Chromosome"/>
</dbReference>
<dbReference type="Pfam" id="PF02787">
    <property type="entry name" value="CPSase_L_D3"/>
    <property type="match status" value="1"/>
</dbReference>
<feature type="binding site" evidence="16">
    <location>
        <position position="835"/>
    </location>
    <ligand>
        <name>Mn(2+)</name>
        <dbReference type="ChEBI" id="CHEBI:29035"/>
        <label>4</label>
    </ligand>
</feature>
<evidence type="ECO:0000256" key="16">
    <source>
        <dbReference type="HAMAP-Rule" id="MF_01210"/>
    </source>
</evidence>
<dbReference type="PRINTS" id="PR00098">
    <property type="entry name" value="CPSASE"/>
</dbReference>
<dbReference type="InterPro" id="IPR005483">
    <property type="entry name" value="CPSase_dom"/>
</dbReference>
<dbReference type="NCBIfam" id="NF009455">
    <property type="entry name" value="PRK12815.1"/>
    <property type="match status" value="1"/>
</dbReference>